<accession>A0A0E9RY86</accession>
<dbReference type="EMBL" id="GBXM01075232">
    <property type="protein sequence ID" value="JAH33345.1"/>
    <property type="molecule type" value="Transcribed_RNA"/>
</dbReference>
<sequence length="28" mass="3353">MHSFGKRQRDMSPTMVSYRLIVRLALCR</sequence>
<organism evidence="1">
    <name type="scientific">Anguilla anguilla</name>
    <name type="common">European freshwater eel</name>
    <name type="synonym">Muraena anguilla</name>
    <dbReference type="NCBI Taxonomy" id="7936"/>
    <lineage>
        <taxon>Eukaryota</taxon>
        <taxon>Metazoa</taxon>
        <taxon>Chordata</taxon>
        <taxon>Craniata</taxon>
        <taxon>Vertebrata</taxon>
        <taxon>Euteleostomi</taxon>
        <taxon>Actinopterygii</taxon>
        <taxon>Neopterygii</taxon>
        <taxon>Teleostei</taxon>
        <taxon>Anguilliformes</taxon>
        <taxon>Anguillidae</taxon>
        <taxon>Anguilla</taxon>
    </lineage>
</organism>
<name>A0A0E9RY86_ANGAN</name>
<evidence type="ECO:0000313" key="1">
    <source>
        <dbReference type="EMBL" id="JAH33345.1"/>
    </source>
</evidence>
<protein>
    <submittedName>
        <fullName evidence="1">Uncharacterized protein</fullName>
    </submittedName>
</protein>
<reference evidence="1" key="2">
    <citation type="journal article" date="2015" name="Fish Shellfish Immunol.">
        <title>Early steps in the European eel (Anguilla anguilla)-Vibrio vulnificus interaction in the gills: Role of the RtxA13 toxin.</title>
        <authorList>
            <person name="Callol A."/>
            <person name="Pajuelo D."/>
            <person name="Ebbesson L."/>
            <person name="Teles M."/>
            <person name="MacKenzie S."/>
            <person name="Amaro C."/>
        </authorList>
    </citation>
    <scope>NUCLEOTIDE SEQUENCE</scope>
</reference>
<proteinExistence type="predicted"/>
<dbReference type="AlphaFoldDB" id="A0A0E9RY86"/>
<reference evidence="1" key="1">
    <citation type="submission" date="2014-11" db="EMBL/GenBank/DDBJ databases">
        <authorList>
            <person name="Amaro Gonzalez C."/>
        </authorList>
    </citation>
    <scope>NUCLEOTIDE SEQUENCE</scope>
</reference>